<dbReference type="GO" id="GO:0000156">
    <property type="term" value="F:phosphorelay response regulator activity"/>
    <property type="evidence" value="ECO:0007669"/>
    <property type="project" value="TreeGrafter"/>
</dbReference>
<dbReference type="EMBL" id="CP025704">
    <property type="protein sequence ID" value="AUN99697.1"/>
    <property type="molecule type" value="Genomic_DNA"/>
</dbReference>
<dbReference type="PANTHER" id="PTHR42878">
    <property type="entry name" value="TWO-COMPONENT HISTIDINE KINASE"/>
    <property type="match status" value="1"/>
</dbReference>
<keyword evidence="4" id="KW-0418">Kinase</keyword>
<keyword evidence="3" id="KW-0808">Transferase</keyword>
<dbReference type="EC" id="2.7.13.3" evidence="2"/>
<dbReference type="InterPro" id="IPR036890">
    <property type="entry name" value="HATPase_C_sf"/>
</dbReference>
<dbReference type="Proteomes" id="UP000235584">
    <property type="component" value="Chromosome"/>
</dbReference>
<reference evidence="5 6" key="1">
    <citation type="submission" date="2018-01" db="EMBL/GenBank/DDBJ databases">
        <title>Complete genome sequence of Bacteriovorax stolpii DSM12778.</title>
        <authorList>
            <person name="Tang B."/>
            <person name="Chang J."/>
        </authorList>
    </citation>
    <scope>NUCLEOTIDE SEQUENCE [LARGE SCALE GENOMIC DNA]</scope>
    <source>
        <strain evidence="5 6">DSM 12778</strain>
    </source>
</reference>
<evidence type="ECO:0000313" key="6">
    <source>
        <dbReference type="Proteomes" id="UP000235584"/>
    </source>
</evidence>
<dbReference type="InterPro" id="IPR005467">
    <property type="entry name" value="His_kinase_dom"/>
</dbReference>
<dbReference type="KEGG" id="bsto:C0V70_16605"/>
<dbReference type="GO" id="GO:0030295">
    <property type="term" value="F:protein kinase activator activity"/>
    <property type="evidence" value="ECO:0007669"/>
    <property type="project" value="TreeGrafter"/>
</dbReference>
<dbReference type="SMART" id="SM00387">
    <property type="entry name" value="HATPase_c"/>
    <property type="match status" value="1"/>
</dbReference>
<evidence type="ECO:0000313" key="5">
    <source>
        <dbReference type="EMBL" id="AUN99697.1"/>
    </source>
</evidence>
<dbReference type="PROSITE" id="PS50109">
    <property type="entry name" value="HIS_KIN"/>
    <property type="match status" value="1"/>
</dbReference>
<dbReference type="InterPro" id="IPR003594">
    <property type="entry name" value="HATPase_dom"/>
</dbReference>
<dbReference type="SUPFAM" id="SSF55874">
    <property type="entry name" value="ATPase domain of HSP90 chaperone/DNA topoisomerase II/histidine kinase"/>
    <property type="match status" value="1"/>
</dbReference>
<keyword evidence="6" id="KW-1185">Reference proteome</keyword>
<organism evidence="5 6">
    <name type="scientific">Bacteriovorax stolpii</name>
    <name type="common">Bdellovibrio stolpii</name>
    <dbReference type="NCBI Taxonomy" id="960"/>
    <lineage>
        <taxon>Bacteria</taxon>
        <taxon>Pseudomonadati</taxon>
        <taxon>Bdellovibrionota</taxon>
        <taxon>Bacteriovoracia</taxon>
        <taxon>Bacteriovoracales</taxon>
        <taxon>Bacteriovoracaceae</taxon>
        <taxon>Bacteriovorax</taxon>
    </lineage>
</organism>
<dbReference type="PANTHER" id="PTHR42878:SF14">
    <property type="entry name" value="OSMOLARITY TWO-COMPONENT SYSTEM PROTEIN SSK1"/>
    <property type="match status" value="1"/>
</dbReference>
<dbReference type="PRINTS" id="PR00344">
    <property type="entry name" value="BCTRLSENSOR"/>
</dbReference>
<comment type="catalytic activity">
    <reaction evidence="1">
        <text>ATP + protein L-histidine = ADP + protein N-phospho-L-histidine.</text>
        <dbReference type="EC" id="2.7.13.3"/>
    </reaction>
</comment>
<name>A0A2K9NW13_BACTC</name>
<sequence>MLLIAKAWNYKSLKSVQYLFILLLSFSIVSFFTLNIYTTSVLSHKILFSRLRYIGYALMCPASLLFISSITDKWVFLQKRFVSFSLFIPSAITILTSVNLIPEDLLVTNFSFLQIYGLSLLQFNNGPLFFMHYLWSNLLIISACILLFTKAFQTTTYFRDYLILSLGMVCGYLIDLYGVAFNPPFRFTMISAGTFLISECAIFYVLQKNHFFGLIKKDHDLQDKFHFQNKLLSLVGHDLTGNIHQLARLSNTLKKDGQENQELIKVINDTSLSSAELISNMMRWVKSQEDNDFKTHHESIDIQELLLRLVDSLATVYPGLKQKVSWQLSATPLYIQTDREMLTSILRNLLTNAHKALFAEKSESFIHIKVTQDLKKTIFEVSDNGVGLGPVELENLFQTNRIKSSGQGYGIGLYLVKMMIDIQRGSIEIKSQQNQGTQVYFSLPS</sequence>
<accession>A0A2K9NW13</accession>
<dbReference type="Pfam" id="PF16927">
    <property type="entry name" value="HisKA_7TM"/>
    <property type="match status" value="1"/>
</dbReference>
<dbReference type="Gene3D" id="3.30.565.10">
    <property type="entry name" value="Histidine kinase-like ATPase, C-terminal domain"/>
    <property type="match status" value="1"/>
</dbReference>
<gene>
    <name evidence="5" type="ORF">C0V70_16605</name>
</gene>
<proteinExistence type="predicted"/>
<evidence type="ECO:0000256" key="1">
    <source>
        <dbReference type="ARBA" id="ARBA00000085"/>
    </source>
</evidence>
<protein>
    <recommendedName>
        <fullName evidence="2">histidine kinase</fullName>
        <ecNumber evidence="2">2.7.13.3</ecNumber>
    </recommendedName>
</protein>
<evidence type="ECO:0000256" key="4">
    <source>
        <dbReference type="ARBA" id="ARBA00022777"/>
    </source>
</evidence>
<evidence type="ECO:0000256" key="2">
    <source>
        <dbReference type="ARBA" id="ARBA00012438"/>
    </source>
</evidence>
<dbReference type="Pfam" id="PF02518">
    <property type="entry name" value="HATPase_c"/>
    <property type="match status" value="1"/>
</dbReference>
<dbReference type="GO" id="GO:0007234">
    <property type="term" value="P:osmosensory signaling via phosphorelay pathway"/>
    <property type="evidence" value="ECO:0007669"/>
    <property type="project" value="TreeGrafter"/>
</dbReference>
<dbReference type="GO" id="GO:0004673">
    <property type="term" value="F:protein histidine kinase activity"/>
    <property type="evidence" value="ECO:0007669"/>
    <property type="project" value="UniProtKB-EC"/>
</dbReference>
<evidence type="ECO:0000256" key="3">
    <source>
        <dbReference type="ARBA" id="ARBA00022679"/>
    </source>
</evidence>
<dbReference type="InterPro" id="IPR031621">
    <property type="entry name" value="HisKA_7TM"/>
</dbReference>
<dbReference type="InterPro" id="IPR050351">
    <property type="entry name" value="BphY/WalK/GraS-like"/>
</dbReference>
<dbReference type="InterPro" id="IPR004358">
    <property type="entry name" value="Sig_transdc_His_kin-like_C"/>
</dbReference>
<dbReference type="AlphaFoldDB" id="A0A2K9NW13"/>